<feature type="transmembrane region" description="Helical" evidence="1">
    <location>
        <begin position="172"/>
        <end position="192"/>
    </location>
</feature>
<proteinExistence type="predicted"/>
<sequence>MTDGLSDGRLAAIFIAAVLGMSLATANVAGGLVLALSPLLVTLVMMLVVTREGWSRRGWERLGMLRAGRPWWAVAVGSSMLVSLAATVAVVVLGYASFTEPDSEFVSAAVAMAITGPILAFTEEIGWRGYLQPRVQRWGVSASMLVVGVVWAAWHLPYILLTPYYHSEGNRVATLLLFTASAVAFSFLFGYLRIASASMWPAVLAHWAHNWTFALLTGYLVQTKHPVVVTEYLSGDTGLFVLIGTVIAALIVRRNYRAAIEQVQHAEASVPPAPH</sequence>
<keyword evidence="3" id="KW-0378">Hydrolase</keyword>
<feature type="transmembrane region" description="Helical" evidence="1">
    <location>
        <begin position="138"/>
        <end position="160"/>
    </location>
</feature>
<dbReference type="Pfam" id="PF02517">
    <property type="entry name" value="Rce1-like"/>
    <property type="match status" value="1"/>
</dbReference>
<keyword evidence="4" id="KW-1185">Reference proteome</keyword>
<dbReference type="EMBL" id="CP109527">
    <property type="protein sequence ID" value="WTY33663.1"/>
    <property type="molecule type" value="Genomic_DNA"/>
</dbReference>
<reference evidence="3 4" key="1">
    <citation type="submission" date="2022-10" db="EMBL/GenBank/DDBJ databases">
        <title>The complete genomes of actinobacterial strains from the NBC collection.</title>
        <authorList>
            <person name="Joergensen T.S."/>
            <person name="Alvarez Arevalo M."/>
            <person name="Sterndorff E.B."/>
            <person name="Faurdal D."/>
            <person name="Vuksanovic O."/>
            <person name="Mourched A.-S."/>
            <person name="Charusanti P."/>
            <person name="Shaw S."/>
            <person name="Blin K."/>
            <person name="Weber T."/>
        </authorList>
    </citation>
    <scope>NUCLEOTIDE SEQUENCE [LARGE SCALE GENOMIC DNA]</scope>
    <source>
        <strain evidence="3 4">NBC_01413</strain>
    </source>
</reference>
<evidence type="ECO:0000256" key="1">
    <source>
        <dbReference type="SAM" id="Phobius"/>
    </source>
</evidence>
<keyword evidence="1" id="KW-0812">Transmembrane</keyword>
<protein>
    <submittedName>
        <fullName evidence="3">CPBP family intramembrane metalloprotease</fullName>
    </submittedName>
</protein>
<dbReference type="InterPro" id="IPR003675">
    <property type="entry name" value="Rce1/LyrA-like_dom"/>
</dbReference>
<dbReference type="GO" id="GO:0008237">
    <property type="term" value="F:metallopeptidase activity"/>
    <property type="evidence" value="ECO:0007669"/>
    <property type="project" value="UniProtKB-KW"/>
</dbReference>
<feature type="transmembrane region" description="Helical" evidence="1">
    <location>
        <begin position="105"/>
        <end position="126"/>
    </location>
</feature>
<dbReference type="RefSeq" id="WP_405145894.1">
    <property type="nucleotide sequence ID" value="NZ_CP109527.1"/>
</dbReference>
<organism evidence="3 4">
    <name type="scientific">Nocardia salmonicida</name>
    <dbReference type="NCBI Taxonomy" id="53431"/>
    <lineage>
        <taxon>Bacteria</taxon>
        <taxon>Bacillati</taxon>
        <taxon>Actinomycetota</taxon>
        <taxon>Actinomycetes</taxon>
        <taxon>Mycobacteriales</taxon>
        <taxon>Nocardiaceae</taxon>
        <taxon>Nocardia</taxon>
    </lineage>
</organism>
<dbReference type="PANTHER" id="PTHR35797">
    <property type="entry name" value="PROTEASE-RELATED"/>
    <property type="match status" value="1"/>
</dbReference>
<feature type="transmembrane region" description="Helical" evidence="1">
    <location>
        <begin position="71"/>
        <end position="93"/>
    </location>
</feature>
<dbReference type="PANTHER" id="PTHR35797:SF1">
    <property type="entry name" value="PROTEASE"/>
    <property type="match status" value="1"/>
</dbReference>
<keyword evidence="1" id="KW-0472">Membrane</keyword>
<dbReference type="InterPro" id="IPR042150">
    <property type="entry name" value="MmRce1-like"/>
</dbReference>
<evidence type="ECO:0000313" key="3">
    <source>
        <dbReference type="EMBL" id="WTY33663.1"/>
    </source>
</evidence>
<name>A0ABZ1N1B0_9NOCA</name>
<accession>A0ABZ1N1B0</accession>
<feature type="domain" description="CAAX prenyl protease 2/Lysostaphin resistance protein A-like" evidence="2">
    <location>
        <begin position="108"/>
        <end position="211"/>
    </location>
</feature>
<evidence type="ECO:0000313" key="4">
    <source>
        <dbReference type="Proteomes" id="UP001621418"/>
    </source>
</evidence>
<feature type="transmembrane region" description="Helical" evidence="1">
    <location>
        <begin position="199"/>
        <end position="220"/>
    </location>
</feature>
<keyword evidence="3" id="KW-0482">Metalloprotease</keyword>
<keyword evidence="3" id="KW-0645">Protease</keyword>
<dbReference type="Proteomes" id="UP001621418">
    <property type="component" value="Chromosome"/>
</dbReference>
<gene>
    <name evidence="3" type="ORF">OG308_20250</name>
</gene>
<feature type="transmembrane region" description="Helical" evidence="1">
    <location>
        <begin position="32"/>
        <end position="50"/>
    </location>
</feature>
<keyword evidence="1" id="KW-1133">Transmembrane helix</keyword>
<evidence type="ECO:0000259" key="2">
    <source>
        <dbReference type="Pfam" id="PF02517"/>
    </source>
</evidence>
<feature type="transmembrane region" description="Helical" evidence="1">
    <location>
        <begin position="232"/>
        <end position="252"/>
    </location>
</feature>